<comment type="caution">
    <text evidence="2">The sequence shown here is derived from an EMBL/GenBank/DDBJ whole genome shotgun (WGS) entry which is preliminary data.</text>
</comment>
<dbReference type="EMBL" id="BPVZ01000298">
    <property type="protein sequence ID" value="GKV49420.1"/>
    <property type="molecule type" value="Genomic_DNA"/>
</dbReference>
<keyword evidence="1" id="KW-0472">Membrane</keyword>
<sequence>MSSSGSSAISNPATGFVLDCDPGFAGSLLCNAPSGAVQLVEIHDSDTADMGVCLALYAVHVVDKPLNISDFVAAAVCLCGIVIAYFADTQLHDFVARNQKLNELGKPLAANLERGLWQYSRHPNYFGEQLWWWGLVLFAWNLGHGWTFIGSLINSMCLVYVTVLVEERMLKQDYRAEACKLYQKTTSAWIPWFKSSAIAVKNKST</sequence>
<protein>
    <recommendedName>
        <fullName evidence="4">Steroid 5-alpha reductase C-terminal domain-containing protein</fullName>
    </recommendedName>
</protein>
<proteinExistence type="predicted"/>
<dbReference type="PANTHER" id="PTHR32251:SF23">
    <property type="entry name" value="3-OXO-5-ALPHA-STEROID 4-DEHYDROGENASE (DUF1295)"/>
    <property type="match status" value="1"/>
</dbReference>
<dbReference type="InterPro" id="IPR010721">
    <property type="entry name" value="UstE-like"/>
</dbReference>
<evidence type="ECO:0008006" key="4">
    <source>
        <dbReference type="Google" id="ProtNLM"/>
    </source>
</evidence>
<feature type="transmembrane region" description="Helical" evidence="1">
    <location>
        <begin position="68"/>
        <end position="87"/>
    </location>
</feature>
<name>A0AAV5MHS6_9ROSI</name>
<evidence type="ECO:0000256" key="1">
    <source>
        <dbReference type="SAM" id="Phobius"/>
    </source>
</evidence>
<dbReference type="PROSITE" id="PS50244">
    <property type="entry name" value="S5A_REDUCTASE"/>
    <property type="match status" value="1"/>
</dbReference>
<evidence type="ECO:0000313" key="3">
    <source>
        <dbReference type="Proteomes" id="UP001054252"/>
    </source>
</evidence>
<dbReference type="PANTHER" id="PTHR32251">
    <property type="entry name" value="3-OXO-5-ALPHA-STEROID 4-DEHYDROGENASE"/>
    <property type="match status" value="1"/>
</dbReference>
<dbReference type="Gene3D" id="1.20.120.1630">
    <property type="match status" value="1"/>
</dbReference>
<keyword evidence="1" id="KW-1133">Transmembrane helix</keyword>
<gene>
    <name evidence="2" type="ORF">SLEP1_g56170</name>
</gene>
<dbReference type="AlphaFoldDB" id="A0AAV5MHS6"/>
<dbReference type="GO" id="GO:0016020">
    <property type="term" value="C:membrane"/>
    <property type="evidence" value="ECO:0007669"/>
    <property type="project" value="TreeGrafter"/>
</dbReference>
<reference evidence="2 3" key="1">
    <citation type="journal article" date="2021" name="Commun. Biol.">
        <title>The genome of Shorea leprosula (Dipterocarpaceae) highlights the ecological relevance of drought in aseasonal tropical rainforests.</title>
        <authorList>
            <person name="Ng K.K.S."/>
            <person name="Kobayashi M.J."/>
            <person name="Fawcett J.A."/>
            <person name="Hatakeyama M."/>
            <person name="Paape T."/>
            <person name="Ng C.H."/>
            <person name="Ang C.C."/>
            <person name="Tnah L.H."/>
            <person name="Lee C.T."/>
            <person name="Nishiyama T."/>
            <person name="Sese J."/>
            <person name="O'Brien M.J."/>
            <person name="Copetti D."/>
            <person name="Mohd Noor M.I."/>
            <person name="Ong R.C."/>
            <person name="Putra M."/>
            <person name="Sireger I.Z."/>
            <person name="Indrioko S."/>
            <person name="Kosugi Y."/>
            <person name="Izuno A."/>
            <person name="Isagi Y."/>
            <person name="Lee S.L."/>
            <person name="Shimizu K.K."/>
        </authorList>
    </citation>
    <scope>NUCLEOTIDE SEQUENCE [LARGE SCALE GENOMIC DNA]</scope>
    <source>
        <strain evidence="2">214</strain>
    </source>
</reference>
<feature type="transmembrane region" description="Helical" evidence="1">
    <location>
        <begin position="145"/>
        <end position="165"/>
    </location>
</feature>
<dbReference type="Pfam" id="PF06966">
    <property type="entry name" value="DUF1295"/>
    <property type="match status" value="1"/>
</dbReference>
<keyword evidence="1" id="KW-0812">Transmembrane</keyword>
<organism evidence="2 3">
    <name type="scientific">Rubroshorea leprosula</name>
    <dbReference type="NCBI Taxonomy" id="152421"/>
    <lineage>
        <taxon>Eukaryota</taxon>
        <taxon>Viridiplantae</taxon>
        <taxon>Streptophyta</taxon>
        <taxon>Embryophyta</taxon>
        <taxon>Tracheophyta</taxon>
        <taxon>Spermatophyta</taxon>
        <taxon>Magnoliopsida</taxon>
        <taxon>eudicotyledons</taxon>
        <taxon>Gunneridae</taxon>
        <taxon>Pentapetalae</taxon>
        <taxon>rosids</taxon>
        <taxon>malvids</taxon>
        <taxon>Malvales</taxon>
        <taxon>Dipterocarpaceae</taxon>
        <taxon>Rubroshorea</taxon>
    </lineage>
</organism>
<accession>A0AAV5MHS6</accession>
<evidence type="ECO:0000313" key="2">
    <source>
        <dbReference type="EMBL" id="GKV49420.1"/>
    </source>
</evidence>
<dbReference type="Proteomes" id="UP001054252">
    <property type="component" value="Unassembled WGS sequence"/>
</dbReference>
<keyword evidence="3" id="KW-1185">Reference proteome</keyword>